<accession>A0ABQ3UTU9</accession>
<comment type="caution">
    <text evidence="4">The sequence shown here is derived from an EMBL/GenBank/DDBJ whole genome shotgun (WGS) entry which is preliminary data.</text>
</comment>
<keyword evidence="2" id="KW-0812">Transmembrane</keyword>
<evidence type="ECO:0000313" key="5">
    <source>
        <dbReference type="Proteomes" id="UP000654345"/>
    </source>
</evidence>
<dbReference type="RefSeq" id="WP_201372745.1">
    <property type="nucleotide sequence ID" value="NZ_BNJG01000002.1"/>
</dbReference>
<dbReference type="PROSITE" id="PS50885">
    <property type="entry name" value="HAMP"/>
    <property type="match status" value="1"/>
</dbReference>
<dbReference type="Gene3D" id="2.60.120.560">
    <property type="entry name" value="Exo-inulinase, domain 1"/>
    <property type="match status" value="1"/>
</dbReference>
<feature type="transmembrane region" description="Helical" evidence="2">
    <location>
        <begin position="202"/>
        <end position="225"/>
    </location>
</feature>
<reference evidence="4 5" key="1">
    <citation type="journal article" date="2021" name="Int. J. Syst. Evol. Microbiol.">
        <title>Reticulibacter mediterranei gen. nov., sp. nov., within the new family Reticulibacteraceae fam. nov., and Ktedonospora formicarum gen. nov., sp. nov., Ktedonobacter robiniae sp. nov., Dictyobacter formicarum sp. nov. and Dictyobacter arantiisoli sp. nov., belonging to the class Ktedonobacteria.</title>
        <authorList>
            <person name="Yabe S."/>
            <person name="Zheng Y."/>
            <person name="Wang C.M."/>
            <person name="Sakai Y."/>
            <person name="Abe K."/>
            <person name="Yokota A."/>
            <person name="Donadio S."/>
            <person name="Cavaletti L."/>
            <person name="Monciardini P."/>
        </authorList>
    </citation>
    <scope>NUCLEOTIDE SEQUENCE [LARGE SCALE GENOMIC DNA]</scope>
    <source>
        <strain evidence="4 5">SOSP1-30</strain>
    </source>
</reference>
<evidence type="ECO:0000259" key="3">
    <source>
        <dbReference type="PROSITE" id="PS50885"/>
    </source>
</evidence>
<feature type="compositionally biased region" description="Polar residues" evidence="1">
    <location>
        <begin position="254"/>
        <end position="265"/>
    </location>
</feature>
<keyword evidence="5" id="KW-1185">Reference proteome</keyword>
<evidence type="ECO:0000256" key="2">
    <source>
        <dbReference type="SAM" id="Phobius"/>
    </source>
</evidence>
<gene>
    <name evidence="4" type="ORF">KSB_46630</name>
</gene>
<evidence type="ECO:0000256" key="1">
    <source>
        <dbReference type="SAM" id="MobiDB-lite"/>
    </source>
</evidence>
<keyword evidence="2" id="KW-0472">Membrane</keyword>
<proteinExistence type="predicted"/>
<organism evidence="4 5">
    <name type="scientific">Ktedonobacter robiniae</name>
    <dbReference type="NCBI Taxonomy" id="2778365"/>
    <lineage>
        <taxon>Bacteria</taxon>
        <taxon>Bacillati</taxon>
        <taxon>Chloroflexota</taxon>
        <taxon>Ktedonobacteria</taxon>
        <taxon>Ktedonobacterales</taxon>
        <taxon>Ktedonobacteraceae</taxon>
        <taxon>Ktedonobacter</taxon>
    </lineage>
</organism>
<feature type="region of interest" description="Disordered" evidence="1">
    <location>
        <begin position="228"/>
        <end position="265"/>
    </location>
</feature>
<keyword evidence="2" id="KW-1133">Transmembrane helix</keyword>
<feature type="transmembrane region" description="Helical" evidence="2">
    <location>
        <begin position="40"/>
        <end position="61"/>
    </location>
</feature>
<feature type="compositionally biased region" description="Low complexity" evidence="1">
    <location>
        <begin position="239"/>
        <end position="253"/>
    </location>
</feature>
<dbReference type="EMBL" id="BNJG01000002">
    <property type="protein sequence ID" value="GHO56188.1"/>
    <property type="molecule type" value="Genomic_DNA"/>
</dbReference>
<protein>
    <recommendedName>
        <fullName evidence="3">HAMP domain-containing protein</fullName>
    </recommendedName>
</protein>
<evidence type="ECO:0000313" key="4">
    <source>
        <dbReference type="EMBL" id="GHO56188.1"/>
    </source>
</evidence>
<sequence>MRLSILRIELLLASMLPVTAIFIVGVVGMRQNDQTDVGPFLFVLFACAIAVFGAEIALISFMQRATKKQYAQLIEVCQAYMAGQRERRAPLLGDNALVALAHTLNALLDSANGSIQQAQRASNTGSLAQQWNASIANFQLPEESLGYASMGDFSTPMHPLSPPPPTIAAAPLQPLAAEASMGMSMSPSLKQSARQYPRRHRLLLVLGSVLLVILLVTGGIVAAFARSAPGRTGSQQMEGASGTAQSTATSGTTKNNQGHPTATPTPVSRAAAIASAGPDQLYNVVTSVSPTWQDPLSSQDNNNWTVSENCAFSGGVYHITSTTTKTVKTCYADNTNFCNMAFQVQITNFSGEGGGITYRASNNGTKRKGYTFTLKPEGAYDLLASGVNLIPYTRTSSPAVHTGYNVSNVVTVIARGSNFYFYANQQFLVSASDSSLTCGKIALIVLDWTSLASASFSDVKVWTF</sequence>
<feature type="transmembrane region" description="Helical" evidence="2">
    <location>
        <begin position="7"/>
        <end position="28"/>
    </location>
</feature>
<name>A0ABQ3UTU9_9CHLR</name>
<dbReference type="Proteomes" id="UP000654345">
    <property type="component" value="Unassembled WGS sequence"/>
</dbReference>
<feature type="domain" description="HAMP" evidence="3">
    <location>
        <begin position="64"/>
        <end position="116"/>
    </location>
</feature>
<dbReference type="InterPro" id="IPR003660">
    <property type="entry name" value="HAMP_dom"/>
</dbReference>